<reference evidence="1 2" key="1">
    <citation type="journal article" date="2016" name="Nat. Commun.">
        <title>Extremotolerant tardigrade genome and improved radiotolerance of human cultured cells by tardigrade-unique protein.</title>
        <authorList>
            <person name="Hashimoto T."/>
            <person name="Horikawa D.D."/>
            <person name="Saito Y."/>
            <person name="Kuwahara H."/>
            <person name="Kozuka-Hata H."/>
            <person name="Shin-I T."/>
            <person name="Minakuchi Y."/>
            <person name="Ohishi K."/>
            <person name="Motoyama A."/>
            <person name="Aizu T."/>
            <person name="Enomoto A."/>
            <person name="Kondo K."/>
            <person name="Tanaka S."/>
            <person name="Hara Y."/>
            <person name="Koshikawa S."/>
            <person name="Sagara H."/>
            <person name="Miura T."/>
            <person name="Yokobori S."/>
            <person name="Miyagawa K."/>
            <person name="Suzuki Y."/>
            <person name="Kubo T."/>
            <person name="Oyama M."/>
            <person name="Kohara Y."/>
            <person name="Fujiyama A."/>
            <person name="Arakawa K."/>
            <person name="Katayama T."/>
            <person name="Toyoda A."/>
            <person name="Kunieda T."/>
        </authorList>
    </citation>
    <scope>NUCLEOTIDE SEQUENCE [LARGE SCALE GENOMIC DNA]</scope>
    <source>
        <strain evidence="1 2">YOKOZUNA-1</strain>
    </source>
</reference>
<sequence length="91" mass="9911">MNRPAARARPYLAKVAGETLTPAALSHTLPLAPLRLASVSSSSMSRNLIDPYPAALNLQQVRQLLRPPSIPILKQKAITLLRFPSESLFVP</sequence>
<dbReference type="AlphaFoldDB" id="A0A1D1W4L7"/>
<name>A0A1D1W4L7_RAMVA</name>
<organism evidence="1 2">
    <name type="scientific">Ramazzottius varieornatus</name>
    <name type="common">Water bear</name>
    <name type="synonym">Tardigrade</name>
    <dbReference type="NCBI Taxonomy" id="947166"/>
    <lineage>
        <taxon>Eukaryota</taxon>
        <taxon>Metazoa</taxon>
        <taxon>Ecdysozoa</taxon>
        <taxon>Tardigrada</taxon>
        <taxon>Eutardigrada</taxon>
        <taxon>Parachela</taxon>
        <taxon>Hypsibioidea</taxon>
        <taxon>Ramazzottiidae</taxon>
        <taxon>Ramazzottius</taxon>
    </lineage>
</organism>
<gene>
    <name evidence="1" type="primary">RvY_18128-1</name>
    <name evidence="1" type="synonym">RvY_18128.1</name>
    <name evidence="1" type="ORF">RvY_18128</name>
</gene>
<evidence type="ECO:0000313" key="1">
    <source>
        <dbReference type="EMBL" id="GAV08442.1"/>
    </source>
</evidence>
<keyword evidence="2" id="KW-1185">Reference proteome</keyword>
<dbReference type="Proteomes" id="UP000186922">
    <property type="component" value="Unassembled WGS sequence"/>
</dbReference>
<dbReference type="EMBL" id="BDGG01000017">
    <property type="protein sequence ID" value="GAV08442.1"/>
    <property type="molecule type" value="Genomic_DNA"/>
</dbReference>
<evidence type="ECO:0000313" key="2">
    <source>
        <dbReference type="Proteomes" id="UP000186922"/>
    </source>
</evidence>
<accession>A0A1D1W4L7</accession>
<proteinExistence type="predicted"/>
<protein>
    <submittedName>
        <fullName evidence="1">Uncharacterized protein</fullName>
    </submittedName>
</protein>
<comment type="caution">
    <text evidence="1">The sequence shown here is derived from an EMBL/GenBank/DDBJ whole genome shotgun (WGS) entry which is preliminary data.</text>
</comment>